<feature type="signal peptide" evidence="7">
    <location>
        <begin position="1"/>
        <end position="24"/>
    </location>
</feature>
<dbReference type="GO" id="GO:0005886">
    <property type="term" value="C:plasma membrane"/>
    <property type="evidence" value="ECO:0007669"/>
    <property type="project" value="UniProtKB-SubCell"/>
</dbReference>
<keyword evidence="3 7" id="KW-0732">Signal</keyword>
<dbReference type="AlphaFoldDB" id="A0A543NGQ8"/>
<keyword evidence="10" id="KW-1185">Reference proteome</keyword>
<dbReference type="RefSeq" id="WP_141922270.1">
    <property type="nucleotide sequence ID" value="NZ_VFQC01000001.1"/>
</dbReference>
<evidence type="ECO:0000313" key="10">
    <source>
        <dbReference type="Proteomes" id="UP000317422"/>
    </source>
</evidence>
<keyword evidence="2" id="KW-1003">Cell membrane</keyword>
<gene>
    <name evidence="9" type="ORF">FHX37_0881</name>
</gene>
<evidence type="ECO:0000256" key="4">
    <source>
        <dbReference type="ARBA" id="ARBA00023136"/>
    </source>
</evidence>
<dbReference type="InterPro" id="IPR050957">
    <property type="entry name" value="BMP_lipoprotein"/>
</dbReference>
<name>A0A543NGQ8_9ACTN</name>
<dbReference type="CDD" id="cd06354">
    <property type="entry name" value="PBP1_PrnA-like"/>
    <property type="match status" value="1"/>
</dbReference>
<protein>
    <submittedName>
        <fullName evidence="9">Nucleoside-binding protein</fullName>
    </submittedName>
</protein>
<dbReference type="PROSITE" id="PS51257">
    <property type="entry name" value="PROKAR_LIPOPROTEIN"/>
    <property type="match status" value="1"/>
</dbReference>
<dbReference type="EMBL" id="VFQC01000001">
    <property type="protein sequence ID" value="TQN30992.1"/>
    <property type="molecule type" value="Genomic_DNA"/>
</dbReference>
<keyword evidence="6" id="KW-0175">Coiled coil</keyword>
<evidence type="ECO:0000256" key="2">
    <source>
        <dbReference type="ARBA" id="ARBA00022475"/>
    </source>
</evidence>
<feature type="domain" description="ABC transporter substrate-binding protein PnrA-like" evidence="8">
    <location>
        <begin position="50"/>
        <end position="349"/>
    </location>
</feature>
<proteinExistence type="predicted"/>
<dbReference type="Proteomes" id="UP000317422">
    <property type="component" value="Unassembled WGS sequence"/>
</dbReference>
<evidence type="ECO:0000256" key="3">
    <source>
        <dbReference type="ARBA" id="ARBA00022729"/>
    </source>
</evidence>
<feature type="chain" id="PRO_5021921772" evidence="7">
    <location>
        <begin position="25"/>
        <end position="352"/>
    </location>
</feature>
<evidence type="ECO:0000256" key="5">
    <source>
        <dbReference type="ARBA" id="ARBA00023288"/>
    </source>
</evidence>
<sequence>MERTLTTRLAAVAAAGFLGVSATACDSGEGGDGGNNDQSEASDLKVGLAYDVGGRGDKSFNDSAYRGLQKVEEELGVEEVNDLEPSEGESDSDKVDRLSLMAEQGYDIVFGIGFAYAEPMKEVAPEYPDVNFAIVDEEVEGIDNLTSLVFADEEAAFLAGAAAAYKSEEDHIGFVGGVETPLIKKFEAGYTAGAEHVTPDIEVETSYISQPPDMSGFQDPALGRSTAKGQLDKGADVLYHGAGAAGTGVLEAVVNADAKFVGTDSDQYENASEEQKPHVVTSALKGVDTAVFEFASSVAEGAAQSGVQRFDLADGGVDYATSNTEEIADIEDDLDELKQQIADGEIEVPTKP</sequence>
<organism evidence="9 10">
    <name type="scientific">Haloactinospora alba</name>
    <dbReference type="NCBI Taxonomy" id="405555"/>
    <lineage>
        <taxon>Bacteria</taxon>
        <taxon>Bacillati</taxon>
        <taxon>Actinomycetota</taxon>
        <taxon>Actinomycetes</taxon>
        <taxon>Streptosporangiales</taxon>
        <taxon>Nocardiopsidaceae</taxon>
        <taxon>Haloactinospora</taxon>
    </lineage>
</organism>
<comment type="caution">
    <text evidence="9">The sequence shown here is derived from an EMBL/GenBank/DDBJ whole genome shotgun (WGS) entry which is preliminary data.</text>
</comment>
<keyword evidence="5" id="KW-0449">Lipoprotein</keyword>
<dbReference type="PANTHER" id="PTHR34296:SF2">
    <property type="entry name" value="ABC TRANSPORTER GUANOSINE-BINDING PROTEIN NUPN"/>
    <property type="match status" value="1"/>
</dbReference>
<evidence type="ECO:0000256" key="6">
    <source>
        <dbReference type="SAM" id="Coils"/>
    </source>
</evidence>
<dbReference type="PANTHER" id="PTHR34296">
    <property type="entry name" value="TRANSCRIPTIONAL ACTIVATOR PROTEIN MED"/>
    <property type="match status" value="1"/>
</dbReference>
<evidence type="ECO:0000256" key="1">
    <source>
        <dbReference type="ARBA" id="ARBA00004236"/>
    </source>
</evidence>
<evidence type="ECO:0000259" key="8">
    <source>
        <dbReference type="Pfam" id="PF02608"/>
    </source>
</evidence>
<accession>A0A543NGQ8</accession>
<comment type="subcellular location">
    <subcellularLocation>
        <location evidence="1">Cell membrane</location>
    </subcellularLocation>
</comment>
<dbReference type="Pfam" id="PF02608">
    <property type="entry name" value="Bmp"/>
    <property type="match status" value="1"/>
</dbReference>
<dbReference type="Gene3D" id="3.40.50.2300">
    <property type="match status" value="2"/>
</dbReference>
<reference evidence="9 10" key="1">
    <citation type="submission" date="2019-06" db="EMBL/GenBank/DDBJ databases">
        <title>Sequencing the genomes of 1000 actinobacteria strains.</title>
        <authorList>
            <person name="Klenk H.-P."/>
        </authorList>
    </citation>
    <scope>NUCLEOTIDE SEQUENCE [LARGE SCALE GENOMIC DNA]</scope>
    <source>
        <strain evidence="9 10">DSM 45015</strain>
    </source>
</reference>
<dbReference type="InterPro" id="IPR003760">
    <property type="entry name" value="PnrA-like"/>
</dbReference>
<keyword evidence="4" id="KW-0472">Membrane</keyword>
<dbReference type="OrthoDB" id="9784230at2"/>
<feature type="coiled-coil region" evidence="6">
    <location>
        <begin position="320"/>
        <end position="347"/>
    </location>
</feature>
<evidence type="ECO:0000313" key="9">
    <source>
        <dbReference type="EMBL" id="TQN30992.1"/>
    </source>
</evidence>
<evidence type="ECO:0000256" key="7">
    <source>
        <dbReference type="SAM" id="SignalP"/>
    </source>
</evidence>